<dbReference type="Pfam" id="PF22725">
    <property type="entry name" value="GFO_IDH_MocA_C3"/>
    <property type="match status" value="1"/>
</dbReference>
<dbReference type="InterPro" id="IPR055170">
    <property type="entry name" value="GFO_IDH_MocA-like_dom"/>
</dbReference>
<dbReference type="EMBL" id="JACCBH010000001">
    <property type="protein sequence ID" value="NYD53206.1"/>
    <property type="molecule type" value="Genomic_DNA"/>
</dbReference>
<gene>
    <name evidence="5" type="ORF">BKA02_000261</name>
</gene>
<dbReference type="RefSeq" id="WP_179430564.1">
    <property type="nucleotide sequence ID" value="NZ_BAABLC010000003.1"/>
</dbReference>
<evidence type="ECO:0000256" key="2">
    <source>
        <dbReference type="ARBA" id="ARBA00023027"/>
    </source>
</evidence>
<dbReference type="AlphaFoldDB" id="A0A7Y9ESZ7"/>
<name>A0A7Y9ESZ7_9MICO</name>
<evidence type="ECO:0000259" key="3">
    <source>
        <dbReference type="Pfam" id="PF01408"/>
    </source>
</evidence>
<evidence type="ECO:0000259" key="4">
    <source>
        <dbReference type="Pfam" id="PF22725"/>
    </source>
</evidence>
<evidence type="ECO:0000313" key="5">
    <source>
        <dbReference type="EMBL" id="NYD53206.1"/>
    </source>
</evidence>
<sequence length="369" mass="39020">MTTDVTHTGIGTIRAGFLGGGFMARVHSRAARAVGATMTAVASSSPERAERAAEELGIAEAAESASALLSGDSDVVHICTPNATHAPLAMQAISAGKHVICEKPLATTHADARTLAEAAEEAGVIAAVPFVYRYHPMVREARARVAAGEIGALLTVDCGYLQDWMLLPEDDDWRATSADGGPSRAFADIGSHLCDLLEFVAGERIARLTARTRRVYDTRGGHEVANEDAVAILVELDSGAIGTLLISQMAAGRKNALTLELHGAQASIRFDQERPEELWIGGRASNQQLFRDGQTAHPGVERFSRVPVGHAQGYQDAFNGFVADVYATVAGERIDGLPVFADGVRAAQLTEAVLEAAAGERWIDVAEQS</sequence>
<dbReference type="InterPro" id="IPR050463">
    <property type="entry name" value="Gfo/Idh/MocA_oxidrdct_glycsds"/>
</dbReference>
<keyword evidence="2" id="KW-0520">NAD</keyword>
<dbReference type="SUPFAM" id="SSF51735">
    <property type="entry name" value="NAD(P)-binding Rossmann-fold domains"/>
    <property type="match status" value="1"/>
</dbReference>
<dbReference type="Gene3D" id="3.40.50.720">
    <property type="entry name" value="NAD(P)-binding Rossmann-like Domain"/>
    <property type="match status" value="1"/>
</dbReference>
<dbReference type="GO" id="GO:0016491">
    <property type="term" value="F:oxidoreductase activity"/>
    <property type="evidence" value="ECO:0007669"/>
    <property type="project" value="UniProtKB-KW"/>
</dbReference>
<dbReference type="PANTHER" id="PTHR43818:SF11">
    <property type="entry name" value="BCDNA.GH03377"/>
    <property type="match status" value="1"/>
</dbReference>
<dbReference type="Proteomes" id="UP000552045">
    <property type="component" value="Unassembled WGS sequence"/>
</dbReference>
<dbReference type="PANTHER" id="PTHR43818">
    <property type="entry name" value="BCDNA.GH03377"/>
    <property type="match status" value="1"/>
</dbReference>
<accession>A0A7Y9ESZ7</accession>
<protein>
    <submittedName>
        <fullName evidence="5">Putative dehydrogenase</fullName>
    </submittedName>
</protein>
<keyword evidence="6" id="KW-1185">Reference proteome</keyword>
<reference evidence="5 6" key="1">
    <citation type="submission" date="2020-07" db="EMBL/GenBank/DDBJ databases">
        <title>Sequencing the genomes of 1000 actinobacteria strains.</title>
        <authorList>
            <person name="Klenk H.-P."/>
        </authorList>
    </citation>
    <scope>NUCLEOTIDE SEQUENCE [LARGE SCALE GENOMIC DNA]</scope>
    <source>
        <strain evidence="5 6">DSM 22185</strain>
    </source>
</reference>
<dbReference type="InterPro" id="IPR036291">
    <property type="entry name" value="NAD(P)-bd_dom_sf"/>
</dbReference>
<feature type="domain" description="GFO/IDH/MocA-like oxidoreductase" evidence="4">
    <location>
        <begin position="138"/>
        <end position="269"/>
    </location>
</feature>
<dbReference type="Gene3D" id="3.30.360.10">
    <property type="entry name" value="Dihydrodipicolinate Reductase, domain 2"/>
    <property type="match status" value="1"/>
</dbReference>
<comment type="caution">
    <text evidence="5">The sequence shown here is derived from an EMBL/GenBank/DDBJ whole genome shotgun (WGS) entry which is preliminary data.</text>
</comment>
<organism evidence="5 6">
    <name type="scientific">Microbacterium pseudoresistens</name>
    <dbReference type="NCBI Taxonomy" id="640634"/>
    <lineage>
        <taxon>Bacteria</taxon>
        <taxon>Bacillati</taxon>
        <taxon>Actinomycetota</taxon>
        <taxon>Actinomycetes</taxon>
        <taxon>Micrococcales</taxon>
        <taxon>Microbacteriaceae</taxon>
        <taxon>Microbacterium</taxon>
    </lineage>
</organism>
<dbReference type="GO" id="GO:0000166">
    <property type="term" value="F:nucleotide binding"/>
    <property type="evidence" value="ECO:0007669"/>
    <property type="project" value="InterPro"/>
</dbReference>
<dbReference type="SUPFAM" id="SSF55347">
    <property type="entry name" value="Glyceraldehyde-3-phosphate dehydrogenase-like, C-terminal domain"/>
    <property type="match status" value="1"/>
</dbReference>
<evidence type="ECO:0000256" key="1">
    <source>
        <dbReference type="ARBA" id="ARBA00023002"/>
    </source>
</evidence>
<dbReference type="Pfam" id="PF01408">
    <property type="entry name" value="GFO_IDH_MocA"/>
    <property type="match status" value="1"/>
</dbReference>
<keyword evidence="1" id="KW-0560">Oxidoreductase</keyword>
<evidence type="ECO:0000313" key="6">
    <source>
        <dbReference type="Proteomes" id="UP000552045"/>
    </source>
</evidence>
<proteinExistence type="predicted"/>
<feature type="domain" description="Gfo/Idh/MocA-like oxidoreductase N-terminal" evidence="3">
    <location>
        <begin position="13"/>
        <end position="128"/>
    </location>
</feature>
<dbReference type="InterPro" id="IPR000683">
    <property type="entry name" value="Gfo/Idh/MocA-like_OxRdtase_N"/>
</dbReference>